<dbReference type="GO" id="GO:0009295">
    <property type="term" value="C:nucleoid"/>
    <property type="evidence" value="ECO:0007669"/>
    <property type="project" value="UniProtKB-SubCell"/>
</dbReference>
<dbReference type="Proteomes" id="UP000004688">
    <property type="component" value="Chromosome"/>
</dbReference>
<dbReference type="eggNOG" id="COG2916">
    <property type="taxonomic scope" value="Bacteria"/>
</dbReference>
<dbReference type="SUPFAM" id="SSF81273">
    <property type="entry name" value="H-NS histone-like proteins"/>
    <property type="match status" value="1"/>
</dbReference>
<dbReference type="GO" id="GO:0003681">
    <property type="term" value="F:bent DNA binding"/>
    <property type="evidence" value="ECO:0007669"/>
    <property type="project" value="TreeGrafter"/>
</dbReference>
<evidence type="ECO:0000313" key="6">
    <source>
        <dbReference type="EMBL" id="AGI72518.1"/>
    </source>
</evidence>
<dbReference type="GO" id="GO:0000976">
    <property type="term" value="F:transcription cis-regulatory region binding"/>
    <property type="evidence" value="ECO:0007669"/>
    <property type="project" value="TreeGrafter"/>
</dbReference>
<proteinExistence type="inferred from homology"/>
<evidence type="ECO:0000256" key="1">
    <source>
        <dbReference type="ARBA" id="ARBA00004453"/>
    </source>
</evidence>
<dbReference type="Pfam" id="PF00816">
    <property type="entry name" value="Histone_HNS"/>
    <property type="match status" value="1"/>
</dbReference>
<evidence type="ECO:0000313" key="7">
    <source>
        <dbReference type="Proteomes" id="UP000004688"/>
    </source>
</evidence>
<gene>
    <name evidence="6" type="ORF">OA238_c24630</name>
</gene>
<keyword evidence="4" id="KW-0238">DNA-binding</keyword>
<comment type="subcellular location">
    <subcellularLocation>
        <location evidence="1">Cytoplasm</location>
        <location evidence="1">Nucleoid</location>
    </subcellularLocation>
</comment>
<dbReference type="PANTHER" id="PTHR38097">
    <property type="match status" value="1"/>
</dbReference>
<keyword evidence="7" id="KW-1185">Reference proteome</keyword>
<dbReference type="GO" id="GO:0032993">
    <property type="term" value="C:protein-DNA complex"/>
    <property type="evidence" value="ECO:0007669"/>
    <property type="project" value="TreeGrafter"/>
</dbReference>
<dbReference type="InterPro" id="IPR027444">
    <property type="entry name" value="H-NS_C_dom"/>
</dbReference>
<evidence type="ECO:0000256" key="3">
    <source>
        <dbReference type="ARBA" id="ARBA00022490"/>
    </source>
</evidence>
<dbReference type="OrthoDB" id="5297879at2"/>
<evidence type="ECO:0000256" key="4">
    <source>
        <dbReference type="ARBA" id="ARBA00023125"/>
    </source>
</evidence>
<dbReference type="InterPro" id="IPR037150">
    <property type="entry name" value="H-NS_C_dom_sf"/>
</dbReference>
<evidence type="ECO:0000256" key="2">
    <source>
        <dbReference type="ARBA" id="ARBA00010610"/>
    </source>
</evidence>
<feature type="domain" description="DNA-binding protein H-NS-like C-terminal" evidence="5">
    <location>
        <begin position="58"/>
        <end position="103"/>
    </location>
</feature>
<dbReference type="HOGENOM" id="CLU_117503_1_2_5"/>
<dbReference type="AlphaFoldDB" id="M9RL86"/>
<name>M9RL86_9RHOB</name>
<dbReference type="RefSeq" id="WP_015495591.1">
    <property type="nucleotide sequence ID" value="NC_020908.1"/>
</dbReference>
<evidence type="ECO:0000259" key="5">
    <source>
        <dbReference type="SMART" id="SM00528"/>
    </source>
</evidence>
<protein>
    <submittedName>
        <fullName evidence="6">H-NS family histone-like protein</fullName>
    </submittedName>
</protein>
<dbReference type="GO" id="GO:0001217">
    <property type="term" value="F:DNA-binding transcription repressor activity"/>
    <property type="evidence" value="ECO:0007669"/>
    <property type="project" value="TreeGrafter"/>
</dbReference>
<comment type="similarity">
    <text evidence="2">Belongs to the histone-like protein H-NS family.</text>
</comment>
<dbReference type="PANTHER" id="PTHR38097:SF2">
    <property type="entry name" value="DNA-BINDING PROTEIN STPA"/>
    <property type="match status" value="1"/>
</dbReference>
<organism evidence="6 7">
    <name type="scientific">Octadecabacter arcticus 238</name>
    <dbReference type="NCBI Taxonomy" id="391616"/>
    <lineage>
        <taxon>Bacteria</taxon>
        <taxon>Pseudomonadati</taxon>
        <taxon>Pseudomonadota</taxon>
        <taxon>Alphaproteobacteria</taxon>
        <taxon>Rhodobacterales</taxon>
        <taxon>Roseobacteraceae</taxon>
        <taxon>Octadecabacter</taxon>
    </lineage>
</organism>
<sequence length="103" mass="11375">MTNTDLENLSIKELKQLQKDATKAVASFEDRKRAGVIAELEAVAQKHGYKLADFTGGKKAKVASPAKYKHPEDSSLTWSGRGRQPNWIKDELSTGKSLIDFAI</sequence>
<accession>M9RL86</accession>
<dbReference type="EMBL" id="CP003742">
    <property type="protein sequence ID" value="AGI72518.1"/>
    <property type="molecule type" value="Genomic_DNA"/>
</dbReference>
<keyword evidence="3" id="KW-0963">Cytoplasm</keyword>
<dbReference type="Gene3D" id="4.10.430.10">
    <property type="entry name" value="Histone-like protein H-NS, C-terminal domain"/>
    <property type="match status" value="1"/>
</dbReference>
<dbReference type="GO" id="GO:0005829">
    <property type="term" value="C:cytosol"/>
    <property type="evidence" value="ECO:0007669"/>
    <property type="project" value="TreeGrafter"/>
</dbReference>
<reference evidence="6 7" key="1">
    <citation type="journal article" date="2013" name="PLoS ONE">
        <title>Poles Apart: Arctic and Antarctic Octadecabacter strains Share High Genome Plasticity and a New Type of Xanthorhodopsin.</title>
        <authorList>
            <person name="Vollmers J."/>
            <person name="Voget S."/>
            <person name="Dietrich S."/>
            <person name="Gollnow K."/>
            <person name="Smits M."/>
            <person name="Meyer K."/>
            <person name="Brinkhoff T."/>
            <person name="Simon M."/>
            <person name="Daniel R."/>
        </authorList>
    </citation>
    <scope>NUCLEOTIDE SEQUENCE [LARGE SCALE GENOMIC DNA]</scope>
    <source>
        <strain evidence="6 7">238</strain>
    </source>
</reference>
<dbReference type="GO" id="GO:0003680">
    <property type="term" value="F:minor groove of adenine-thymine-rich DNA binding"/>
    <property type="evidence" value="ECO:0007669"/>
    <property type="project" value="TreeGrafter"/>
</dbReference>
<dbReference type="SMART" id="SM00528">
    <property type="entry name" value="HNS"/>
    <property type="match status" value="1"/>
</dbReference>
<dbReference type="KEGG" id="oar:OA238_c24630"/>